<dbReference type="EMBL" id="JAWDGP010002879">
    <property type="protein sequence ID" value="KAK3779139.1"/>
    <property type="molecule type" value="Genomic_DNA"/>
</dbReference>
<reference evidence="1" key="1">
    <citation type="journal article" date="2023" name="G3 (Bethesda)">
        <title>A reference genome for the long-term kleptoplast-retaining sea slug Elysia crispata morphotype clarki.</title>
        <authorList>
            <person name="Eastman K.E."/>
            <person name="Pendleton A.L."/>
            <person name="Shaikh M.A."/>
            <person name="Suttiyut T."/>
            <person name="Ogas R."/>
            <person name="Tomko P."/>
            <person name="Gavelis G."/>
            <person name="Widhalm J.R."/>
            <person name="Wisecaver J.H."/>
        </authorList>
    </citation>
    <scope>NUCLEOTIDE SEQUENCE</scope>
    <source>
        <strain evidence="1">ECLA1</strain>
    </source>
</reference>
<gene>
    <name evidence="1" type="ORF">RRG08_011162</name>
</gene>
<proteinExistence type="predicted"/>
<accession>A0AAE1A0I4</accession>
<name>A0AAE1A0I4_9GAST</name>
<keyword evidence="2" id="KW-1185">Reference proteome</keyword>
<evidence type="ECO:0000313" key="2">
    <source>
        <dbReference type="Proteomes" id="UP001283361"/>
    </source>
</evidence>
<evidence type="ECO:0000313" key="1">
    <source>
        <dbReference type="EMBL" id="KAK3779139.1"/>
    </source>
</evidence>
<organism evidence="1 2">
    <name type="scientific">Elysia crispata</name>
    <name type="common">lettuce slug</name>
    <dbReference type="NCBI Taxonomy" id="231223"/>
    <lineage>
        <taxon>Eukaryota</taxon>
        <taxon>Metazoa</taxon>
        <taxon>Spiralia</taxon>
        <taxon>Lophotrochozoa</taxon>
        <taxon>Mollusca</taxon>
        <taxon>Gastropoda</taxon>
        <taxon>Heterobranchia</taxon>
        <taxon>Euthyneura</taxon>
        <taxon>Panpulmonata</taxon>
        <taxon>Sacoglossa</taxon>
        <taxon>Placobranchoidea</taxon>
        <taxon>Plakobranchidae</taxon>
        <taxon>Elysia</taxon>
    </lineage>
</organism>
<dbReference type="Proteomes" id="UP001283361">
    <property type="component" value="Unassembled WGS sequence"/>
</dbReference>
<dbReference type="AlphaFoldDB" id="A0AAE1A0I4"/>
<protein>
    <submittedName>
        <fullName evidence="1">Uncharacterized protein</fullName>
    </submittedName>
</protein>
<comment type="caution">
    <text evidence="1">The sequence shown here is derived from an EMBL/GenBank/DDBJ whole genome shotgun (WGS) entry which is preliminary data.</text>
</comment>
<sequence length="80" mass="8794">MSSNLAWSLRLTAEVEWKPLKQASISSDSTGCALIVTSPSNCKRRELSSDAEWMRWRGEALGLHTYRGGDGKGGAWKRPG</sequence>